<organism evidence="1 2">
    <name type="scientific">Hymenobacter sublimis</name>
    <dbReference type="NCBI Taxonomy" id="2933777"/>
    <lineage>
        <taxon>Bacteria</taxon>
        <taxon>Pseudomonadati</taxon>
        <taxon>Bacteroidota</taxon>
        <taxon>Cytophagia</taxon>
        <taxon>Cytophagales</taxon>
        <taxon>Hymenobacteraceae</taxon>
        <taxon>Hymenobacter</taxon>
    </lineage>
</organism>
<dbReference type="EMBL" id="CP095848">
    <property type="protein sequence ID" value="UPL48179.1"/>
    <property type="molecule type" value="Genomic_DNA"/>
</dbReference>
<protein>
    <submittedName>
        <fullName evidence="1">Uncharacterized protein</fullName>
    </submittedName>
</protein>
<keyword evidence="2" id="KW-1185">Reference proteome</keyword>
<proteinExistence type="predicted"/>
<sequence length="170" mass="19427">MPDRIITFCYRKIIGASSGQPWEKLVFEDTYQEFRLQAQLYNPERRYRTFGELVHHAPGAEQLHFLVSAAARGYLQQLGGLVPDVLDNLGKHFLKFSQFQFEIINSDLQDKARHQVAINFYSEPLRWHDTVGSFLLVSEAAGPAVAPGEVRTNMVQLQPYLSIYSLQQLA</sequence>
<evidence type="ECO:0000313" key="1">
    <source>
        <dbReference type="EMBL" id="UPL48179.1"/>
    </source>
</evidence>
<reference evidence="1 2" key="1">
    <citation type="submission" date="2022-04" db="EMBL/GenBank/DDBJ databases">
        <title>Hymenobacter sp. isolated from the air.</title>
        <authorList>
            <person name="Won M."/>
            <person name="Lee C.-M."/>
            <person name="Woen H.-Y."/>
            <person name="Kwon S.-W."/>
        </authorList>
    </citation>
    <scope>NUCLEOTIDE SEQUENCE [LARGE SCALE GENOMIC DNA]</scope>
    <source>
        <strain evidence="2">5516 S-25</strain>
    </source>
</reference>
<accession>A0ABY4J9V0</accession>
<evidence type="ECO:0000313" key="2">
    <source>
        <dbReference type="Proteomes" id="UP000829647"/>
    </source>
</evidence>
<dbReference type="RefSeq" id="WP_247974685.1">
    <property type="nucleotide sequence ID" value="NZ_CP095848.1"/>
</dbReference>
<gene>
    <name evidence="1" type="ORF">MWH26_13390</name>
</gene>
<dbReference type="Proteomes" id="UP000829647">
    <property type="component" value="Chromosome"/>
</dbReference>
<name>A0ABY4J9V0_9BACT</name>